<protein>
    <recommendedName>
        <fullName evidence="1">DSBA-like thioredoxin domain-containing protein</fullName>
    </recommendedName>
</protein>
<dbReference type="InterPro" id="IPR036249">
    <property type="entry name" value="Thioredoxin-like_sf"/>
</dbReference>
<name>A0A6M4H8Y4_9PROT</name>
<dbReference type="PANTHER" id="PTHR13887">
    <property type="entry name" value="GLUTATHIONE S-TRANSFERASE KAPPA"/>
    <property type="match status" value="1"/>
</dbReference>
<feature type="domain" description="DSBA-like thioredoxin" evidence="1">
    <location>
        <begin position="7"/>
        <end position="206"/>
    </location>
</feature>
<dbReference type="RefSeq" id="WP_171162401.1">
    <property type="nucleotide sequence ID" value="NZ_CP053073.1"/>
</dbReference>
<sequence>MKPRLDIAFVSDIACPWCAIGLASLDKALARIDADIETTLRFEPFELNPDMGEEGAEVATYLARKYGRTPEQVAQVQARIREHGAAVGFAFAPRTHVWNTFNAHRLLYWAGLEGRAPELKRALLRAYHGEGRNPGAKDVLMELAGAVGLDAARAKAILEGDEFASEVRDRERFWQQAGVGGVPLVVVNDRHAIEGAQPPEAYEQALRQIAAAVA</sequence>
<gene>
    <name evidence="2" type="ORF">DSM104440_02085</name>
</gene>
<dbReference type="PANTHER" id="PTHR13887:SF41">
    <property type="entry name" value="THIOREDOXIN SUPERFAMILY PROTEIN"/>
    <property type="match status" value="1"/>
</dbReference>
<dbReference type="AlphaFoldDB" id="A0A6M4H8Y4"/>
<dbReference type="InParanoid" id="A0A6M4H8Y4"/>
<dbReference type="Proteomes" id="UP000503096">
    <property type="component" value="Chromosome"/>
</dbReference>
<organism evidence="2 3">
    <name type="scientific">Usitatibacter palustris</name>
    <dbReference type="NCBI Taxonomy" id="2732487"/>
    <lineage>
        <taxon>Bacteria</taxon>
        <taxon>Pseudomonadati</taxon>
        <taxon>Pseudomonadota</taxon>
        <taxon>Betaproteobacteria</taxon>
        <taxon>Nitrosomonadales</taxon>
        <taxon>Usitatibacteraceae</taxon>
        <taxon>Usitatibacter</taxon>
    </lineage>
</organism>
<accession>A0A6M4H8Y4</accession>
<dbReference type="GO" id="GO:0016491">
    <property type="term" value="F:oxidoreductase activity"/>
    <property type="evidence" value="ECO:0007669"/>
    <property type="project" value="InterPro"/>
</dbReference>
<reference evidence="2 3" key="1">
    <citation type="submission" date="2020-04" db="EMBL/GenBank/DDBJ databases">
        <title>Usitatibacter rugosus gen. nov., sp. nov. and Usitatibacter palustris sp. nov., novel members of Usitatibacteraceae fam. nov. within the order Nitrosomonadales isolated from soil.</title>
        <authorList>
            <person name="Huber K.J."/>
            <person name="Neumann-Schaal M."/>
            <person name="Geppert A."/>
            <person name="Luckner M."/>
            <person name="Wanner G."/>
            <person name="Overmann J."/>
        </authorList>
    </citation>
    <scope>NUCLEOTIDE SEQUENCE [LARGE SCALE GENOMIC DNA]</scope>
    <source>
        <strain evidence="2 3">Swamp67</strain>
    </source>
</reference>
<evidence type="ECO:0000313" key="2">
    <source>
        <dbReference type="EMBL" id="QJR15268.1"/>
    </source>
</evidence>
<evidence type="ECO:0000259" key="1">
    <source>
        <dbReference type="Pfam" id="PF01323"/>
    </source>
</evidence>
<dbReference type="CDD" id="cd03024">
    <property type="entry name" value="DsbA_FrnE"/>
    <property type="match status" value="1"/>
</dbReference>
<dbReference type="Pfam" id="PF01323">
    <property type="entry name" value="DSBA"/>
    <property type="match status" value="1"/>
</dbReference>
<dbReference type="Gene3D" id="3.40.30.10">
    <property type="entry name" value="Glutaredoxin"/>
    <property type="match status" value="1"/>
</dbReference>
<dbReference type="InterPro" id="IPR001853">
    <property type="entry name" value="DSBA-like_thioredoxin_dom"/>
</dbReference>
<evidence type="ECO:0000313" key="3">
    <source>
        <dbReference type="Proteomes" id="UP000503096"/>
    </source>
</evidence>
<dbReference type="KEGG" id="upl:DSM104440_02085"/>
<dbReference type="EMBL" id="CP053073">
    <property type="protein sequence ID" value="QJR15268.1"/>
    <property type="molecule type" value="Genomic_DNA"/>
</dbReference>
<proteinExistence type="predicted"/>
<dbReference type="SUPFAM" id="SSF52833">
    <property type="entry name" value="Thioredoxin-like"/>
    <property type="match status" value="1"/>
</dbReference>
<keyword evidence="3" id="KW-1185">Reference proteome</keyword>